<dbReference type="PANTHER" id="PTHR33055:SF13">
    <property type="entry name" value="TRANSPOSASE"/>
    <property type="match status" value="1"/>
</dbReference>
<dbReference type="InterPro" id="IPR003346">
    <property type="entry name" value="Transposase_20"/>
</dbReference>
<proteinExistence type="predicted"/>
<name>A0ABM9MY68_9LACO</name>
<dbReference type="RefSeq" id="WP_338344169.1">
    <property type="nucleotide sequence ID" value="NZ_CAUZLH010000007.1"/>
</dbReference>
<dbReference type="InterPro" id="IPR047650">
    <property type="entry name" value="Transpos_IS110"/>
</dbReference>
<reference evidence="2 3" key="1">
    <citation type="submission" date="2023-10" db="EMBL/GenBank/DDBJ databases">
        <authorList>
            <person name="Botero Cardona J."/>
        </authorList>
    </citation>
    <scope>NUCLEOTIDE SEQUENCE [LARGE SCALE GENOMIC DNA]</scope>
    <source>
        <strain evidence="2 3">R-55214</strain>
    </source>
</reference>
<organism evidence="2 3">
    <name type="scientific">Fructobacillus evanidus</name>
    <dbReference type="NCBI Taxonomy" id="3064281"/>
    <lineage>
        <taxon>Bacteria</taxon>
        <taxon>Bacillati</taxon>
        <taxon>Bacillota</taxon>
        <taxon>Bacilli</taxon>
        <taxon>Lactobacillales</taxon>
        <taxon>Lactobacillaceae</taxon>
        <taxon>Fructobacillus</taxon>
    </lineage>
</organism>
<feature type="domain" description="Transposase IS116/IS110/IS902 C-terminal" evidence="1">
    <location>
        <begin position="96"/>
        <end position="157"/>
    </location>
</feature>
<comment type="caution">
    <text evidence="2">The sequence shown here is derived from an EMBL/GenBank/DDBJ whole genome shotgun (WGS) entry which is preliminary data.</text>
</comment>
<evidence type="ECO:0000313" key="3">
    <source>
        <dbReference type="Proteomes" id="UP001314166"/>
    </source>
</evidence>
<keyword evidence="3" id="KW-1185">Reference proteome</keyword>
<sequence>MSRFYQQLTHDFVQTKNRLHRVLQLTFPEIEQLFSTTDNHLYLEILSVFPHAQLASHNLRTLADTLQSISNQHIGQNRLNLIAHKLSKLARQSAPAVSLIAELGDLNRFKTSNQLNAFIGIDLRFNDSGQYQSSGFITERGNHIARKVLFKAIGNMASTATYGHPNHINDWYQKKKQSSQGVGTKKIAIGAMSRLIRTLHYLVLHNQLYDYELHQENNLI</sequence>
<accession>A0ABM9MY68</accession>
<dbReference type="PANTHER" id="PTHR33055">
    <property type="entry name" value="TRANSPOSASE FOR INSERTION SEQUENCE ELEMENT IS1111A"/>
    <property type="match status" value="1"/>
</dbReference>
<evidence type="ECO:0000313" key="2">
    <source>
        <dbReference type="EMBL" id="CAK1248635.1"/>
    </source>
</evidence>
<dbReference type="EMBL" id="CAUZMB010000007">
    <property type="protein sequence ID" value="CAK1248635.1"/>
    <property type="molecule type" value="Genomic_DNA"/>
</dbReference>
<dbReference type="Pfam" id="PF02371">
    <property type="entry name" value="Transposase_20"/>
    <property type="match status" value="1"/>
</dbReference>
<protein>
    <submittedName>
        <fullName evidence="2">Transposase</fullName>
    </submittedName>
</protein>
<evidence type="ECO:0000259" key="1">
    <source>
        <dbReference type="Pfam" id="PF02371"/>
    </source>
</evidence>
<gene>
    <name evidence="2" type="ORF">R55214_HHFBAMCI_01190</name>
</gene>
<dbReference type="Proteomes" id="UP001314166">
    <property type="component" value="Unassembled WGS sequence"/>
</dbReference>